<proteinExistence type="predicted"/>
<keyword evidence="1" id="KW-0614">Plasmid</keyword>
<gene>
    <name evidence="1" type="ORF">MAUB_63840</name>
</gene>
<sequence length="191" mass="20152">MNSAWLRKSAEGLVARVRDRGMSLTVTAAEAYVAERHQAAAKQIGVTERTAQKFLDSDALDELADHLVATFADEAPGENLFDLARTARISVASFGRLIAALGEAIQFFGSYAPIDEADRQSRISEVAQLLSLAGLIQADHTAGPIAAPPALLSRIARTLNTVADLTDSPGLSAALRRDAMRARAGATAGPK</sequence>
<evidence type="ECO:0000313" key="1">
    <source>
        <dbReference type="EMBL" id="BBX88183.1"/>
    </source>
</evidence>
<evidence type="ECO:0008006" key="3">
    <source>
        <dbReference type="Google" id="ProtNLM"/>
    </source>
</evidence>
<reference evidence="1 2" key="1">
    <citation type="journal article" date="2019" name="Emerg. Microbes Infect.">
        <title>Comprehensive subspecies identification of 175 nontuberculous mycobacteria species based on 7547 genomic profiles.</title>
        <authorList>
            <person name="Matsumoto Y."/>
            <person name="Kinjo T."/>
            <person name="Motooka D."/>
            <person name="Nabeya D."/>
            <person name="Jung N."/>
            <person name="Uechi K."/>
            <person name="Horii T."/>
            <person name="Iida T."/>
            <person name="Fujita J."/>
            <person name="Nakamura S."/>
        </authorList>
    </citation>
    <scope>NUCLEOTIDE SEQUENCE [LARGE SCALE GENOMIC DNA]</scope>
    <source>
        <strain evidence="1 2">JCM 15296</strain>
        <plasmid evidence="1">pJCM15296</plasmid>
    </source>
</reference>
<name>A0ABN5Z2L1_9MYCO</name>
<dbReference type="RefSeq" id="WP_234884251.1">
    <property type="nucleotide sequence ID" value="NZ_AP022578.1"/>
</dbReference>
<geneLocation type="plasmid" evidence="1 2">
    <name>pJCM15296</name>
</geneLocation>
<dbReference type="EMBL" id="AP022578">
    <property type="protein sequence ID" value="BBX88183.1"/>
    <property type="molecule type" value="Genomic_DNA"/>
</dbReference>
<accession>A0ABN5Z2L1</accession>
<protein>
    <recommendedName>
        <fullName evidence="3">TetR family transcriptional regulator</fullName>
    </recommendedName>
</protein>
<dbReference type="Proteomes" id="UP000465609">
    <property type="component" value="Plasmid pJCM15296"/>
</dbReference>
<evidence type="ECO:0000313" key="2">
    <source>
        <dbReference type="Proteomes" id="UP000465609"/>
    </source>
</evidence>
<organism evidence="1 2">
    <name type="scientific">Mycolicibacterium aubagnense</name>
    <dbReference type="NCBI Taxonomy" id="319707"/>
    <lineage>
        <taxon>Bacteria</taxon>
        <taxon>Bacillati</taxon>
        <taxon>Actinomycetota</taxon>
        <taxon>Actinomycetes</taxon>
        <taxon>Mycobacteriales</taxon>
        <taxon>Mycobacteriaceae</taxon>
        <taxon>Mycolicibacterium</taxon>
    </lineage>
</organism>
<keyword evidence="2" id="KW-1185">Reference proteome</keyword>